<reference evidence="5 6" key="1">
    <citation type="submission" date="2017-09" db="EMBL/GenBank/DDBJ databases">
        <title>Large-scale bioinformatics analysis of Bacillus genomes uncovers conserved roles of natural products in bacterial physiology.</title>
        <authorList>
            <consortium name="Agbiome Team Llc"/>
            <person name="Bleich R.M."/>
            <person name="Grubbs K.J."/>
            <person name="Santa Maria K.C."/>
            <person name="Allen S.E."/>
            <person name="Farag S."/>
            <person name="Shank E.A."/>
            <person name="Bowers A."/>
        </authorList>
    </citation>
    <scope>NUCLEOTIDE SEQUENCE [LARGE SCALE GENOMIC DNA]</scope>
    <source>
        <strain evidence="5 6">AFS067272</strain>
    </source>
</reference>
<dbReference type="Pfam" id="PF01047">
    <property type="entry name" value="MarR"/>
    <property type="match status" value="1"/>
</dbReference>
<dbReference type="PROSITE" id="PS50995">
    <property type="entry name" value="HTH_MARR_2"/>
    <property type="match status" value="1"/>
</dbReference>
<dbReference type="GO" id="GO:0003677">
    <property type="term" value="F:DNA binding"/>
    <property type="evidence" value="ECO:0007669"/>
    <property type="project" value="UniProtKB-KW"/>
</dbReference>
<dbReference type="PANTHER" id="PTHR42756">
    <property type="entry name" value="TRANSCRIPTIONAL REGULATOR, MARR"/>
    <property type="match status" value="1"/>
</dbReference>
<dbReference type="PANTHER" id="PTHR42756:SF1">
    <property type="entry name" value="TRANSCRIPTIONAL REPRESSOR OF EMRAB OPERON"/>
    <property type="match status" value="1"/>
</dbReference>
<evidence type="ECO:0000256" key="1">
    <source>
        <dbReference type="ARBA" id="ARBA00023015"/>
    </source>
</evidence>
<evidence type="ECO:0000313" key="5">
    <source>
        <dbReference type="EMBL" id="PFR87604.1"/>
    </source>
</evidence>
<organism evidence="5 6">
    <name type="scientific">Bacillus cereus</name>
    <dbReference type="NCBI Taxonomy" id="1396"/>
    <lineage>
        <taxon>Bacteria</taxon>
        <taxon>Bacillati</taxon>
        <taxon>Bacillota</taxon>
        <taxon>Bacilli</taxon>
        <taxon>Bacillales</taxon>
        <taxon>Bacillaceae</taxon>
        <taxon>Bacillus</taxon>
        <taxon>Bacillus cereus group</taxon>
    </lineage>
</organism>
<name>A0AA44TCG5_BACCE</name>
<dbReference type="RefSeq" id="WP_000369267.1">
    <property type="nucleotide sequence ID" value="NZ_NUPQ01000008.1"/>
</dbReference>
<dbReference type="InterPro" id="IPR000835">
    <property type="entry name" value="HTH_MarR-typ"/>
</dbReference>
<comment type="caution">
    <text evidence="5">The sequence shown here is derived from an EMBL/GenBank/DDBJ whole genome shotgun (WGS) entry which is preliminary data.</text>
</comment>
<protein>
    <submittedName>
        <fullName evidence="5">MarR family transcriptional regulator</fullName>
    </submittedName>
</protein>
<evidence type="ECO:0000256" key="2">
    <source>
        <dbReference type="ARBA" id="ARBA00023125"/>
    </source>
</evidence>
<feature type="domain" description="HTH marR-type" evidence="4">
    <location>
        <begin position="1"/>
        <end position="134"/>
    </location>
</feature>
<dbReference type="EMBL" id="NVBO01000346">
    <property type="protein sequence ID" value="PFR87604.1"/>
    <property type="molecule type" value="Genomic_DNA"/>
</dbReference>
<keyword evidence="1" id="KW-0805">Transcription regulation</keyword>
<dbReference type="InterPro" id="IPR036390">
    <property type="entry name" value="WH_DNA-bd_sf"/>
</dbReference>
<dbReference type="AlphaFoldDB" id="A0AA44TCG5"/>
<keyword evidence="2" id="KW-0238">DNA-binding</keyword>
<dbReference type="GO" id="GO:0003700">
    <property type="term" value="F:DNA-binding transcription factor activity"/>
    <property type="evidence" value="ECO:0007669"/>
    <property type="project" value="InterPro"/>
</dbReference>
<dbReference type="Proteomes" id="UP000226357">
    <property type="component" value="Unassembled WGS sequence"/>
</dbReference>
<evidence type="ECO:0000313" key="6">
    <source>
        <dbReference type="Proteomes" id="UP000226357"/>
    </source>
</evidence>
<gene>
    <name evidence="5" type="ORF">COK38_25945</name>
</gene>
<dbReference type="SMART" id="SM00347">
    <property type="entry name" value="HTH_MARR"/>
    <property type="match status" value="1"/>
</dbReference>
<sequence>MDNLGYLLHKVSVMTKTELSNQLKIYKITAQQWSVLKDISLHPNGTTPALIAERLIADRPTVTGIIQRLLQKDFIFTTHNPKDKRSHLIFLTEKTSKLIKEIENVSDDVIKSAVTNIPKDEVETTIHVLQNMIQNLKTK</sequence>
<evidence type="ECO:0000259" key="4">
    <source>
        <dbReference type="PROSITE" id="PS50995"/>
    </source>
</evidence>
<dbReference type="Gene3D" id="1.10.10.10">
    <property type="entry name" value="Winged helix-like DNA-binding domain superfamily/Winged helix DNA-binding domain"/>
    <property type="match status" value="1"/>
</dbReference>
<keyword evidence="3" id="KW-0804">Transcription</keyword>
<evidence type="ECO:0000256" key="3">
    <source>
        <dbReference type="ARBA" id="ARBA00023163"/>
    </source>
</evidence>
<dbReference type="SUPFAM" id="SSF46785">
    <property type="entry name" value="Winged helix' DNA-binding domain"/>
    <property type="match status" value="1"/>
</dbReference>
<accession>A0AA44TCG5</accession>
<dbReference type="InterPro" id="IPR036388">
    <property type="entry name" value="WH-like_DNA-bd_sf"/>
</dbReference>
<proteinExistence type="predicted"/>